<dbReference type="PROSITE" id="PS52016">
    <property type="entry name" value="TONB_DEPENDENT_REC_3"/>
    <property type="match status" value="1"/>
</dbReference>
<comment type="subcellular location">
    <subcellularLocation>
        <location evidence="1 7">Cell outer membrane</location>
        <topology evidence="1 7">Multi-pass membrane protein</topology>
    </subcellularLocation>
</comment>
<feature type="domain" description="Secretin/TonB short N-terminal" evidence="9">
    <location>
        <begin position="69"/>
        <end position="120"/>
    </location>
</feature>
<dbReference type="AlphaFoldDB" id="A0A6N9T8J6"/>
<keyword evidence="3 7" id="KW-1134">Transmembrane beta strand</keyword>
<evidence type="ECO:0000259" key="9">
    <source>
        <dbReference type="SMART" id="SM00965"/>
    </source>
</evidence>
<keyword evidence="6 7" id="KW-0998">Cell outer membrane</keyword>
<dbReference type="Pfam" id="PF07715">
    <property type="entry name" value="Plug"/>
    <property type="match status" value="1"/>
</dbReference>
<comment type="similarity">
    <text evidence="7">Belongs to the TonB-dependent receptor family.</text>
</comment>
<accession>A0A6N9T8J6</accession>
<name>A0A6N9T8J6_9HYPH</name>
<keyword evidence="10" id="KW-0675">Receptor</keyword>
<keyword evidence="2 7" id="KW-0813">Transport</keyword>
<dbReference type="Gene3D" id="2.170.130.10">
    <property type="entry name" value="TonB-dependent receptor, plug domain"/>
    <property type="match status" value="1"/>
</dbReference>
<dbReference type="InterPro" id="IPR012910">
    <property type="entry name" value="Plug_dom"/>
</dbReference>
<dbReference type="InterPro" id="IPR036942">
    <property type="entry name" value="Beta-barrel_TonB_sf"/>
</dbReference>
<reference evidence="10 11" key="1">
    <citation type="submission" date="2020-01" db="EMBL/GenBank/DDBJ databases">
        <title>Jiella pacifica sp. nov.</title>
        <authorList>
            <person name="Xue Z."/>
            <person name="Zhu S."/>
            <person name="Chen J."/>
            <person name="Yang J."/>
        </authorList>
    </citation>
    <scope>NUCLEOTIDE SEQUENCE [LARGE SCALE GENOMIC DNA]</scope>
    <source>
        <strain evidence="10 11">40Bstr34</strain>
    </source>
</reference>
<dbReference type="Gene3D" id="2.40.170.20">
    <property type="entry name" value="TonB-dependent receptor, beta-barrel domain"/>
    <property type="match status" value="1"/>
</dbReference>
<dbReference type="SMART" id="SM00965">
    <property type="entry name" value="STN"/>
    <property type="match status" value="1"/>
</dbReference>
<feature type="region of interest" description="Disordered" evidence="8">
    <location>
        <begin position="284"/>
        <end position="306"/>
    </location>
</feature>
<evidence type="ECO:0000313" key="10">
    <source>
        <dbReference type="EMBL" id="NDW07620.1"/>
    </source>
</evidence>
<dbReference type="InterPro" id="IPR011662">
    <property type="entry name" value="Secretin/TonB_short_N"/>
</dbReference>
<dbReference type="InterPro" id="IPR039426">
    <property type="entry name" value="TonB-dep_rcpt-like"/>
</dbReference>
<keyword evidence="11" id="KW-1185">Reference proteome</keyword>
<comment type="caution">
    <text evidence="10">The sequence shown here is derived from an EMBL/GenBank/DDBJ whole genome shotgun (WGS) entry which is preliminary data.</text>
</comment>
<evidence type="ECO:0000256" key="5">
    <source>
        <dbReference type="ARBA" id="ARBA00023136"/>
    </source>
</evidence>
<dbReference type="PANTHER" id="PTHR30442">
    <property type="entry name" value="IRON III DICITRATE TRANSPORT PROTEIN FECA"/>
    <property type="match status" value="1"/>
</dbReference>
<evidence type="ECO:0000256" key="1">
    <source>
        <dbReference type="ARBA" id="ARBA00004571"/>
    </source>
</evidence>
<proteinExistence type="inferred from homology"/>
<keyword evidence="4 7" id="KW-0812">Transmembrane</keyword>
<dbReference type="Gene3D" id="3.55.50.30">
    <property type="match status" value="1"/>
</dbReference>
<evidence type="ECO:0000256" key="8">
    <source>
        <dbReference type="SAM" id="MobiDB-lite"/>
    </source>
</evidence>
<feature type="non-terminal residue" evidence="10">
    <location>
        <position position="413"/>
    </location>
</feature>
<evidence type="ECO:0000256" key="6">
    <source>
        <dbReference type="ARBA" id="ARBA00023237"/>
    </source>
</evidence>
<dbReference type="SUPFAM" id="SSF56935">
    <property type="entry name" value="Porins"/>
    <property type="match status" value="1"/>
</dbReference>
<evidence type="ECO:0000256" key="2">
    <source>
        <dbReference type="ARBA" id="ARBA00022448"/>
    </source>
</evidence>
<evidence type="ECO:0000256" key="7">
    <source>
        <dbReference type="PROSITE-ProRule" id="PRU01360"/>
    </source>
</evidence>
<dbReference type="RefSeq" id="WP_163466073.1">
    <property type="nucleotide sequence ID" value="NZ_JAAAMG010000033.1"/>
</dbReference>
<dbReference type="PANTHER" id="PTHR30442:SF0">
    <property type="entry name" value="FE(3+) DICITRATE TRANSPORT PROTEIN FECA"/>
    <property type="match status" value="1"/>
</dbReference>
<dbReference type="GO" id="GO:0009279">
    <property type="term" value="C:cell outer membrane"/>
    <property type="evidence" value="ECO:0007669"/>
    <property type="project" value="UniProtKB-SubCell"/>
</dbReference>
<dbReference type="InterPro" id="IPR037066">
    <property type="entry name" value="Plug_dom_sf"/>
</dbReference>
<sequence length="413" mass="42876">MGLRAGLEGSRRGGRRLLVAVLSGSTCIGAATIGAPLTANAQEARQATFDIPAGSLSGALVAFGRRSGLQVTYRPEIVSNKRSDGVSGAMAPQEALSRILQGSGLTYDFTNATTVAIGDRVAAAVAPLDTDGTLTLDVIDVTAKSGNPTDLPYETPGSSAYISKQQIERFRGTSPGDIFKGTPGVVAAGGHNGAKLDVNIRGLQGQGRVKVAIDGTQQSTTTWRGYQGVDERVYIDPDLIGGVSIEKGPSSGAEGAGTTGGVVSIRTLNVDDILDDGATYGARLRGGTSDNALSPPSAPTYGQRSDAPSLFDLKNGSGSVALATRQENFDFVAAAARRKTGNYFAGSQGNSTHYDFGGYDRPLSFTKPGEEVFNTSEDTFSALAKGTVRWGEDHSLELGYVHFESDFGESMGS</sequence>
<evidence type="ECO:0000256" key="4">
    <source>
        <dbReference type="ARBA" id="ARBA00022692"/>
    </source>
</evidence>
<dbReference type="EMBL" id="JAAAMG010000033">
    <property type="protein sequence ID" value="NDW07620.1"/>
    <property type="molecule type" value="Genomic_DNA"/>
</dbReference>
<organism evidence="10 11">
    <name type="scientific">Jiella pacifica</name>
    <dbReference type="NCBI Taxonomy" id="2696469"/>
    <lineage>
        <taxon>Bacteria</taxon>
        <taxon>Pseudomonadati</taxon>
        <taxon>Pseudomonadota</taxon>
        <taxon>Alphaproteobacteria</taxon>
        <taxon>Hyphomicrobiales</taxon>
        <taxon>Aurantimonadaceae</taxon>
        <taxon>Jiella</taxon>
    </lineage>
</organism>
<dbReference type="Pfam" id="PF07660">
    <property type="entry name" value="STN"/>
    <property type="match status" value="1"/>
</dbReference>
<gene>
    <name evidence="10" type="ORF">GTK09_24710</name>
</gene>
<dbReference type="GO" id="GO:0033214">
    <property type="term" value="P:siderophore-iron import into cell"/>
    <property type="evidence" value="ECO:0007669"/>
    <property type="project" value="TreeGrafter"/>
</dbReference>
<protein>
    <submittedName>
        <fullName evidence="10">TonB-dependent receptor plug domain-containing protein</fullName>
    </submittedName>
</protein>
<evidence type="ECO:0000256" key="3">
    <source>
        <dbReference type="ARBA" id="ARBA00022452"/>
    </source>
</evidence>
<dbReference type="Proteomes" id="UP000469011">
    <property type="component" value="Unassembled WGS sequence"/>
</dbReference>
<keyword evidence="5 7" id="KW-0472">Membrane</keyword>
<evidence type="ECO:0000313" key="11">
    <source>
        <dbReference type="Proteomes" id="UP000469011"/>
    </source>
</evidence>